<sequence>MSKKNNSTSKSNILILKKNIEELRREKELTQQELADIAGTTQERVSKVLSSSDSESECFTIQQLISIAKCLNVSIDDLLGLEASGSIKSEKTFADVYNALFALDDLIPLDIHHISDPDATGLGIFPEDIPMIPCIIVRDERFEKFMSEWDTVKSKLNIEDAGLAQELYALWKTRRIESGGTEPLN</sequence>
<dbReference type="Pfam" id="PF01381">
    <property type="entry name" value="HTH_3"/>
    <property type="match status" value="1"/>
</dbReference>
<dbReference type="PROSITE" id="PS50943">
    <property type="entry name" value="HTH_CROC1"/>
    <property type="match status" value="1"/>
</dbReference>
<feature type="coiled-coil region" evidence="1">
    <location>
        <begin position="6"/>
        <end position="40"/>
    </location>
</feature>
<dbReference type="SUPFAM" id="SSF47413">
    <property type="entry name" value="lambda repressor-like DNA-binding domains"/>
    <property type="match status" value="1"/>
</dbReference>
<evidence type="ECO:0000259" key="2">
    <source>
        <dbReference type="PROSITE" id="PS50943"/>
    </source>
</evidence>
<reference evidence="3 4" key="1">
    <citation type="journal article" date="2021" name="ISME Commun">
        <title>Automated analysis of genomic sequences facilitates high-throughput and comprehensive description of bacteria.</title>
        <authorList>
            <person name="Hitch T.C.A."/>
        </authorList>
    </citation>
    <scope>NUCLEOTIDE SEQUENCE [LARGE SCALE GENOMIC DNA]</scope>
    <source>
        <strain evidence="3 4">Sanger_02</strain>
    </source>
</reference>
<organism evidence="3 4">
    <name type="scientific">Dorea ammoniilytica</name>
    <dbReference type="NCBI Taxonomy" id="2981788"/>
    <lineage>
        <taxon>Bacteria</taxon>
        <taxon>Bacillati</taxon>
        <taxon>Bacillota</taxon>
        <taxon>Clostridia</taxon>
        <taxon>Lachnospirales</taxon>
        <taxon>Lachnospiraceae</taxon>
        <taxon>Dorea</taxon>
    </lineage>
</organism>
<gene>
    <name evidence="3" type="ORF">OCV65_10355</name>
</gene>
<keyword evidence="1" id="KW-0175">Coiled coil</keyword>
<dbReference type="RefSeq" id="WP_262581977.1">
    <property type="nucleotide sequence ID" value="NZ_JAOQJV010000015.1"/>
</dbReference>
<name>A0ABT2S7R1_9FIRM</name>
<feature type="domain" description="HTH cro/C1-type" evidence="2">
    <location>
        <begin position="20"/>
        <end position="78"/>
    </location>
</feature>
<dbReference type="InterPro" id="IPR001387">
    <property type="entry name" value="Cro/C1-type_HTH"/>
</dbReference>
<dbReference type="SMART" id="SM00530">
    <property type="entry name" value="HTH_XRE"/>
    <property type="match status" value="1"/>
</dbReference>
<dbReference type="Proteomes" id="UP001207605">
    <property type="component" value="Unassembled WGS sequence"/>
</dbReference>
<dbReference type="Gene3D" id="1.10.260.40">
    <property type="entry name" value="lambda repressor-like DNA-binding domains"/>
    <property type="match status" value="1"/>
</dbReference>
<dbReference type="CDD" id="cd00093">
    <property type="entry name" value="HTH_XRE"/>
    <property type="match status" value="1"/>
</dbReference>
<comment type="caution">
    <text evidence="3">The sequence shown here is derived from an EMBL/GenBank/DDBJ whole genome shotgun (WGS) entry which is preliminary data.</text>
</comment>
<protein>
    <submittedName>
        <fullName evidence="3">Helix-turn-helix transcriptional regulator</fullName>
    </submittedName>
</protein>
<dbReference type="InterPro" id="IPR010982">
    <property type="entry name" value="Lambda_DNA-bd_dom_sf"/>
</dbReference>
<evidence type="ECO:0000256" key="1">
    <source>
        <dbReference type="SAM" id="Coils"/>
    </source>
</evidence>
<evidence type="ECO:0000313" key="3">
    <source>
        <dbReference type="EMBL" id="MCU6700629.1"/>
    </source>
</evidence>
<dbReference type="EMBL" id="JAOQJV010000015">
    <property type="protein sequence ID" value="MCU6700629.1"/>
    <property type="molecule type" value="Genomic_DNA"/>
</dbReference>
<accession>A0ABT2S7R1</accession>
<evidence type="ECO:0000313" key="4">
    <source>
        <dbReference type="Proteomes" id="UP001207605"/>
    </source>
</evidence>
<keyword evidence="4" id="KW-1185">Reference proteome</keyword>
<proteinExistence type="predicted"/>